<keyword evidence="1" id="KW-0472">Membrane</keyword>
<dbReference type="RefSeq" id="WP_253862751.1">
    <property type="nucleotide sequence ID" value="NZ_BAAALN010000003.1"/>
</dbReference>
<sequence length="298" mass="31437">MTVFKKPFALAVLVAVAFAAWAAITGGLFDGAVASKLRGSSVYAAADYDLDVAAAERVIGNRKLTVGFLSPGDDASEVCDDVAGAADGTLFVAMTREGGEWSSYGCSHHTDEIGQAMVAESVIARGTDTFTDRPVEALKVMVVNFDQLVRSGTVPDGARTIDPPLPRYLLAGALLGAVAAGSAVAYLVARAIGRRAARHRIEAETGDDARSVLNAETGAVSRTIIDLDKAYARAARGSATPQRNFVTRYRRLIDEYVALTGEVAAAGEDDLDSLVERARELHRKATQLEDEVPGVHAT</sequence>
<evidence type="ECO:0000256" key="2">
    <source>
        <dbReference type="SAM" id="SignalP"/>
    </source>
</evidence>
<dbReference type="EMBL" id="BAAALN010000003">
    <property type="protein sequence ID" value="GAA1229259.1"/>
    <property type="molecule type" value="Genomic_DNA"/>
</dbReference>
<feature type="transmembrane region" description="Helical" evidence="1">
    <location>
        <begin position="168"/>
        <end position="189"/>
    </location>
</feature>
<keyword evidence="4" id="KW-1185">Reference proteome</keyword>
<dbReference type="Proteomes" id="UP001500653">
    <property type="component" value="Unassembled WGS sequence"/>
</dbReference>
<evidence type="ECO:0000313" key="4">
    <source>
        <dbReference type="Proteomes" id="UP001500653"/>
    </source>
</evidence>
<feature type="chain" id="PRO_5046177982" evidence="2">
    <location>
        <begin position="23"/>
        <end position="298"/>
    </location>
</feature>
<proteinExistence type="predicted"/>
<name>A0ABP4GM22_9PSEU</name>
<accession>A0ABP4GM22</accession>
<protein>
    <submittedName>
        <fullName evidence="3">Uncharacterized protein</fullName>
    </submittedName>
</protein>
<keyword evidence="1" id="KW-0812">Transmembrane</keyword>
<organism evidence="3 4">
    <name type="scientific">Prauserella halophila</name>
    <dbReference type="NCBI Taxonomy" id="185641"/>
    <lineage>
        <taxon>Bacteria</taxon>
        <taxon>Bacillati</taxon>
        <taxon>Actinomycetota</taxon>
        <taxon>Actinomycetes</taxon>
        <taxon>Pseudonocardiales</taxon>
        <taxon>Pseudonocardiaceae</taxon>
        <taxon>Prauserella</taxon>
    </lineage>
</organism>
<keyword evidence="1" id="KW-1133">Transmembrane helix</keyword>
<evidence type="ECO:0000256" key="1">
    <source>
        <dbReference type="SAM" id="Phobius"/>
    </source>
</evidence>
<evidence type="ECO:0000313" key="3">
    <source>
        <dbReference type="EMBL" id="GAA1229259.1"/>
    </source>
</evidence>
<keyword evidence="2" id="KW-0732">Signal</keyword>
<comment type="caution">
    <text evidence="3">The sequence shown here is derived from an EMBL/GenBank/DDBJ whole genome shotgun (WGS) entry which is preliminary data.</text>
</comment>
<reference evidence="4" key="1">
    <citation type="journal article" date="2019" name="Int. J. Syst. Evol. Microbiol.">
        <title>The Global Catalogue of Microorganisms (GCM) 10K type strain sequencing project: providing services to taxonomists for standard genome sequencing and annotation.</title>
        <authorList>
            <consortium name="The Broad Institute Genomics Platform"/>
            <consortium name="The Broad Institute Genome Sequencing Center for Infectious Disease"/>
            <person name="Wu L."/>
            <person name="Ma J."/>
        </authorList>
    </citation>
    <scope>NUCLEOTIDE SEQUENCE [LARGE SCALE GENOMIC DNA]</scope>
    <source>
        <strain evidence="4">JCM 13023</strain>
    </source>
</reference>
<gene>
    <name evidence="3" type="ORF">GCM10009676_09730</name>
</gene>
<feature type="signal peptide" evidence="2">
    <location>
        <begin position="1"/>
        <end position="22"/>
    </location>
</feature>